<keyword evidence="12" id="KW-0744">Spermatogenesis</keyword>
<dbReference type="GO" id="GO:0051321">
    <property type="term" value="P:meiotic cell cycle"/>
    <property type="evidence" value="ECO:0007669"/>
    <property type="project" value="UniProtKB-KW"/>
</dbReference>
<dbReference type="SMART" id="SM00487">
    <property type="entry name" value="DEXDc"/>
    <property type="match status" value="1"/>
</dbReference>
<dbReference type="SUPFAM" id="SSF52540">
    <property type="entry name" value="P-loop containing nucleoside triphosphate hydrolases"/>
    <property type="match status" value="1"/>
</dbReference>
<dbReference type="SMART" id="SM00490">
    <property type="entry name" value="HELICc"/>
    <property type="match status" value="1"/>
</dbReference>
<keyword evidence="7" id="KW-0547">Nucleotide-binding</keyword>
<evidence type="ECO:0000256" key="11">
    <source>
        <dbReference type="ARBA" id="ARBA00022840"/>
    </source>
</evidence>
<evidence type="ECO:0000256" key="2">
    <source>
        <dbReference type="ARBA" id="ARBA00008792"/>
    </source>
</evidence>
<dbReference type="CDD" id="cd18791">
    <property type="entry name" value="SF2_C_RHA"/>
    <property type="match status" value="1"/>
</dbReference>
<gene>
    <name evidence="20" type="ORF">LNINA_LOCUS12865</name>
</gene>
<evidence type="ECO:0000256" key="8">
    <source>
        <dbReference type="ARBA" id="ARBA00022782"/>
    </source>
</evidence>
<evidence type="ECO:0000256" key="5">
    <source>
        <dbReference type="ARBA" id="ARBA00022473"/>
    </source>
</evidence>
<accession>A0AAV1JZZ4</accession>
<evidence type="ECO:0000256" key="6">
    <source>
        <dbReference type="ARBA" id="ARBA00022490"/>
    </source>
</evidence>
<proteinExistence type="inferred from homology"/>
<dbReference type="PANTHER" id="PTHR18934:SF113">
    <property type="entry name" value="ATP-DEPENDENT RNA HELICASE TDRD9"/>
    <property type="match status" value="1"/>
</dbReference>
<evidence type="ECO:0000256" key="16">
    <source>
        <dbReference type="SAM" id="MobiDB-lite"/>
    </source>
</evidence>
<feature type="domain" description="Helicase C-terminal" evidence="19">
    <location>
        <begin position="355"/>
        <end position="537"/>
    </location>
</feature>
<dbReference type="Pfam" id="PF00271">
    <property type="entry name" value="Helicase_C"/>
    <property type="match status" value="1"/>
</dbReference>
<dbReference type="Pfam" id="PF21010">
    <property type="entry name" value="HA2_C"/>
    <property type="match status" value="1"/>
</dbReference>
<evidence type="ECO:0000256" key="12">
    <source>
        <dbReference type="ARBA" id="ARBA00022871"/>
    </source>
</evidence>
<dbReference type="GO" id="GO:0031047">
    <property type="term" value="P:regulatory ncRNA-mediated gene silencing"/>
    <property type="evidence" value="ECO:0007669"/>
    <property type="project" value="UniProtKB-KW"/>
</dbReference>
<keyword evidence="21" id="KW-1185">Reference proteome</keyword>
<dbReference type="Gene3D" id="3.40.50.300">
    <property type="entry name" value="P-loop containing nucleotide triphosphate hydrolases"/>
    <property type="match status" value="2"/>
</dbReference>
<dbReference type="PROSITE" id="PS50304">
    <property type="entry name" value="TUDOR"/>
    <property type="match status" value="1"/>
</dbReference>
<evidence type="ECO:0000259" key="19">
    <source>
        <dbReference type="PROSITE" id="PS51194"/>
    </source>
</evidence>
<dbReference type="Pfam" id="PF00567">
    <property type="entry name" value="TUDOR"/>
    <property type="match status" value="1"/>
</dbReference>
<dbReference type="Gene3D" id="1.20.120.1080">
    <property type="match status" value="1"/>
</dbReference>
<evidence type="ECO:0000256" key="9">
    <source>
        <dbReference type="ARBA" id="ARBA00022801"/>
    </source>
</evidence>
<evidence type="ECO:0000256" key="14">
    <source>
        <dbReference type="ARBA" id="ARBA00023254"/>
    </source>
</evidence>
<keyword evidence="14" id="KW-0469">Meiosis</keyword>
<keyword evidence="9" id="KW-0378">Hydrolase</keyword>
<dbReference type="InterPro" id="IPR011545">
    <property type="entry name" value="DEAD/DEAH_box_helicase_dom"/>
</dbReference>
<dbReference type="SUPFAM" id="SSF63748">
    <property type="entry name" value="Tudor/PWWP/MBT"/>
    <property type="match status" value="1"/>
</dbReference>
<feature type="region of interest" description="Disordered" evidence="16">
    <location>
        <begin position="25"/>
        <end position="51"/>
    </location>
</feature>
<evidence type="ECO:0000259" key="17">
    <source>
        <dbReference type="PROSITE" id="PS50304"/>
    </source>
</evidence>
<feature type="domain" description="Helicase ATP-binding" evidence="18">
    <location>
        <begin position="132"/>
        <end position="298"/>
    </location>
</feature>
<keyword evidence="13" id="KW-0943">RNA-mediated gene silencing</keyword>
<comment type="caution">
    <text evidence="20">The sequence shown here is derived from an EMBL/GenBank/DDBJ whole genome shotgun (WGS) entry which is preliminary data.</text>
</comment>
<keyword evidence="11" id="KW-0067">ATP-binding</keyword>
<evidence type="ECO:0000256" key="7">
    <source>
        <dbReference type="ARBA" id="ARBA00022741"/>
    </source>
</evidence>
<evidence type="ECO:0000256" key="4">
    <source>
        <dbReference type="ARBA" id="ARBA00013352"/>
    </source>
</evidence>
<dbReference type="GO" id="GO:0016787">
    <property type="term" value="F:hydrolase activity"/>
    <property type="evidence" value="ECO:0007669"/>
    <property type="project" value="UniProtKB-KW"/>
</dbReference>
<dbReference type="GO" id="GO:0005524">
    <property type="term" value="F:ATP binding"/>
    <property type="evidence" value="ECO:0007669"/>
    <property type="project" value="UniProtKB-KW"/>
</dbReference>
<dbReference type="GO" id="GO:0005737">
    <property type="term" value="C:cytoplasm"/>
    <property type="evidence" value="ECO:0007669"/>
    <property type="project" value="UniProtKB-SubCell"/>
</dbReference>
<dbReference type="GO" id="GO:0003723">
    <property type="term" value="F:RNA binding"/>
    <property type="evidence" value="ECO:0007669"/>
    <property type="project" value="TreeGrafter"/>
</dbReference>
<protein>
    <recommendedName>
        <fullName evidence="4">Probable ATP-dependent RNA helicase spindle-E</fullName>
        <ecNumber evidence="3">3.6.4.13</ecNumber>
    </recommendedName>
</protein>
<comment type="catalytic activity">
    <reaction evidence="15">
        <text>ATP + H2O = ADP + phosphate + H(+)</text>
        <dbReference type="Rhea" id="RHEA:13065"/>
        <dbReference type="ChEBI" id="CHEBI:15377"/>
        <dbReference type="ChEBI" id="CHEBI:15378"/>
        <dbReference type="ChEBI" id="CHEBI:30616"/>
        <dbReference type="ChEBI" id="CHEBI:43474"/>
        <dbReference type="ChEBI" id="CHEBI:456216"/>
        <dbReference type="EC" id="3.6.4.13"/>
    </reaction>
</comment>
<feature type="domain" description="Tudor" evidence="17">
    <location>
        <begin position="939"/>
        <end position="1000"/>
    </location>
</feature>
<dbReference type="InterPro" id="IPR002999">
    <property type="entry name" value="Tudor"/>
</dbReference>
<dbReference type="PANTHER" id="PTHR18934">
    <property type="entry name" value="ATP-DEPENDENT RNA HELICASE"/>
    <property type="match status" value="1"/>
</dbReference>
<comment type="similarity">
    <text evidence="2">Belongs to the DEAD box helicase family. DEAH subfamily.</text>
</comment>
<dbReference type="GO" id="GO:0003724">
    <property type="term" value="F:RNA helicase activity"/>
    <property type="evidence" value="ECO:0007669"/>
    <property type="project" value="UniProtKB-EC"/>
</dbReference>
<dbReference type="InterPro" id="IPR027417">
    <property type="entry name" value="P-loop_NTPase"/>
</dbReference>
<feature type="compositionally biased region" description="Basic and acidic residues" evidence="16">
    <location>
        <begin position="39"/>
        <end position="51"/>
    </location>
</feature>
<dbReference type="EC" id="3.6.4.13" evidence="3"/>
<dbReference type="GO" id="GO:0030154">
    <property type="term" value="P:cell differentiation"/>
    <property type="evidence" value="ECO:0007669"/>
    <property type="project" value="UniProtKB-KW"/>
</dbReference>
<dbReference type="EMBL" id="CAVLEF010000263">
    <property type="protein sequence ID" value="CAK1553904.1"/>
    <property type="molecule type" value="Genomic_DNA"/>
</dbReference>
<keyword evidence="10" id="KW-0347">Helicase</keyword>
<evidence type="ECO:0000313" key="21">
    <source>
        <dbReference type="Proteomes" id="UP001497472"/>
    </source>
</evidence>
<keyword evidence="6" id="KW-0963">Cytoplasm</keyword>
<keyword evidence="5" id="KW-0217">Developmental protein</keyword>
<dbReference type="GO" id="GO:0007283">
    <property type="term" value="P:spermatogenesis"/>
    <property type="evidence" value="ECO:0007669"/>
    <property type="project" value="UniProtKB-KW"/>
</dbReference>
<evidence type="ECO:0000256" key="13">
    <source>
        <dbReference type="ARBA" id="ARBA00023158"/>
    </source>
</evidence>
<evidence type="ECO:0000256" key="3">
    <source>
        <dbReference type="ARBA" id="ARBA00012552"/>
    </source>
</evidence>
<evidence type="ECO:0000259" key="18">
    <source>
        <dbReference type="PROSITE" id="PS51192"/>
    </source>
</evidence>
<dbReference type="InterPro" id="IPR007502">
    <property type="entry name" value="Helicase-assoc_dom"/>
</dbReference>
<evidence type="ECO:0000256" key="1">
    <source>
        <dbReference type="ARBA" id="ARBA00004496"/>
    </source>
</evidence>
<dbReference type="InterPro" id="IPR001650">
    <property type="entry name" value="Helicase_C-like"/>
</dbReference>
<reference evidence="20 21" key="1">
    <citation type="submission" date="2023-11" db="EMBL/GenBank/DDBJ databases">
        <authorList>
            <person name="Okamura Y."/>
        </authorList>
    </citation>
    <scope>NUCLEOTIDE SEQUENCE [LARGE SCALE GENOMIC DNA]</scope>
</reference>
<evidence type="ECO:0000313" key="20">
    <source>
        <dbReference type="EMBL" id="CAK1553904.1"/>
    </source>
</evidence>
<dbReference type="Pfam" id="PF00270">
    <property type="entry name" value="DEAD"/>
    <property type="match status" value="1"/>
</dbReference>
<dbReference type="Gene3D" id="2.30.30.140">
    <property type="match status" value="1"/>
</dbReference>
<dbReference type="InterPro" id="IPR014001">
    <property type="entry name" value="Helicase_ATP-bd"/>
</dbReference>
<dbReference type="SMART" id="SM00333">
    <property type="entry name" value="TUDOR"/>
    <property type="match status" value="1"/>
</dbReference>
<keyword evidence="8" id="KW-0221">Differentiation</keyword>
<dbReference type="Proteomes" id="UP001497472">
    <property type="component" value="Unassembled WGS sequence"/>
</dbReference>
<sequence length="1430" mass="161705">MDELRSFFNNPSSTQRIKLRAPLTGGCRLTKNDPTNDLNRPEEHRHSDIPRGTDYAEEVRKRELEIYMENERVRPLCVDHGHGLDSLEHLTTIGSSFEPNAAQPEAIYSKYTFQKKEDTRYLPINEHQNEIIEKIAEAPVLIIEGPTGCGKTTQVPQWILDNAYNKREPCKIVVTQPRRIAATSIAKRVAQERGWDVGGIVGYQVALENKTSADTRISYVTTGVLLQKLVNAKNANEYTHIILDEVHERGQEMDFLLLIVKKFVYTVSPKVKLILMSATFNVEAFSKYFIVPNLTERGGAPIVKIRKTSKFISKEFYLNHLSKFLTIPKMEINDPPGTTIEMHHLVLKLVNAFENIDKHEEFSQGDVSECDLPSVLIFLPGINEIEELYGCLTDEALRRQLCGDASLRWWVLPLHSTITADEQIRVFQRAPPGHRKIILSTNIAESSITVPDIKYVIDYCLMKVLVADENTNFTSLQLHWASKANCEQRAGRAGRVRDGRVYRLVTSNVYESFQDECTPELLRCPLERLVLLAKKLDMGPPANILALAMNAPDLSNVHRTVLVLKEIGALKKLVHSQWSTSDGEITYLGHIMALLPIDVKLSKLIMLGYIFGCLDECVIMAAAMSVKNVFSSPFRERMKAYNSKLTWADGSTSDCIAFHNVYKVWNHLRQQQYFKQSGNSEAQWARRFYVQVRAMRELDDMVRELRARLSREGIESLKGNSPWSKQEIPIVLKVLIAGAFYPQYFVQVAGDEGRERDAVRMLNGLNPRNTVYLQGFPDNQPGAIYSSAIKNIIVQHIGDKPRVTFDRNSRKVYLTFNDDEEKHDKDKSGNPTIPGQVVLAVYKAIKCRQLKIQIRIPLLPLDRAHDLANGLEALKLTCDVDKMVPRLPEIDDTHFPLKISQIINVGKFWVQYDDESTASELRCIHNALNRKQLVQFTDTPSVDALVAAPYVDANGNVMYRAKVTQVLSRDMLEVFYIDYGGVGRVKVSSLGLLPSGLDSPPLAMQCTLAEVAPAPLLHPHGQWVPGAMKLFMDLVARGRLIGKIYSVTHGVVSIELMAEGGRISINKELTAKGLAVRCEESYESKLNHDLRQTATDLNIAQKRAFNKEQTDLAFNQMHEFGTPSYKDCISDVYLKGPNSPLETNLHNLMYGNRDKQVVVEWNSVNSVLLDTEPQEIYERLLVAAEVGQNELSSKVTLRHTTLMPNIPGLPAILAMLFCPEAELRRDSAGSRYVSVLCGLGSTVQGHPYFPEHDVLVNIDADFSVDDISDINHIRYLMDLSMQLKSGLDVEQDESDFTANLPQLIRNDLMKLLLRRRKHRETITVSNAWNWKSVPEHEFLEISVPDMVEAAEVYPLHAPLELTPVSRDHLLQLKRDNDELKMIVGRASLGSNIQLTCKLCNTMPMPTHAMRIHLFSNVHREKEEDLRALNS</sequence>
<dbReference type="Gene3D" id="2.40.50.90">
    <property type="match status" value="1"/>
</dbReference>
<dbReference type="PROSITE" id="PS51192">
    <property type="entry name" value="HELICASE_ATP_BIND_1"/>
    <property type="match status" value="1"/>
</dbReference>
<evidence type="ECO:0000256" key="15">
    <source>
        <dbReference type="ARBA" id="ARBA00047984"/>
    </source>
</evidence>
<dbReference type="InterPro" id="IPR035437">
    <property type="entry name" value="SNase_OB-fold_sf"/>
</dbReference>
<organism evidence="20 21">
    <name type="scientific">Leptosia nina</name>
    <dbReference type="NCBI Taxonomy" id="320188"/>
    <lineage>
        <taxon>Eukaryota</taxon>
        <taxon>Metazoa</taxon>
        <taxon>Ecdysozoa</taxon>
        <taxon>Arthropoda</taxon>
        <taxon>Hexapoda</taxon>
        <taxon>Insecta</taxon>
        <taxon>Pterygota</taxon>
        <taxon>Neoptera</taxon>
        <taxon>Endopterygota</taxon>
        <taxon>Lepidoptera</taxon>
        <taxon>Glossata</taxon>
        <taxon>Ditrysia</taxon>
        <taxon>Papilionoidea</taxon>
        <taxon>Pieridae</taxon>
        <taxon>Pierinae</taxon>
        <taxon>Leptosia</taxon>
    </lineage>
</organism>
<dbReference type="SMART" id="SM00847">
    <property type="entry name" value="HA2"/>
    <property type="match status" value="1"/>
</dbReference>
<comment type="subcellular location">
    <subcellularLocation>
        <location evidence="1">Cytoplasm</location>
    </subcellularLocation>
</comment>
<evidence type="ECO:0000256" key="10">
    <source>
        <dbReference type="ARBA" id="ARBA00022806"/>
    </source>
</evidence>
<name>A0AAV1JZZ4_9NEOP</name>
<dbReference type="PROSITE" id="PS51194">
    <property type="entry name" value="HELICASE_CTER"/>
    <property type="match status" value="1"/>
</dbReference>